<comment type="similarity">
    <text evidence="2">Belongs to the ribonuclease III family.</text>
</comment>
<dbReference type="AlphaFoldDB" id="A0A7V3RDK4"/>
<evidence type="ECO:0000259" key="14">
    <source>
        <dbReference type="PROSITE" id="PS50137"/>
    </source>
</evidence>
<feature type="binding site" evidence="13">
    <location>
        <position position="69"/>
    </location>
    <ligand>
        <name>Mg(2+)</name>
        <dbReference type="ChEBI" id="CHEBI:18420"/>
    </ligand>
</feature>
<evidence type="ECO:0000256" key="12">
    <source>
        <dbReference type="ARBA" id="ARBA00022884"/>
    </source>
</evidence>
<feature type="active site" evidence="13">
    <location>
        <position position="73"/>
    </location>
</feature>
<dbReference type="Gene3D" id="3.30.160.20">
    <property type="match status" value="1"/>
</dbReference>
<dbReference type="PROSITE" id="PS50137">
    <property type="entry name" value="DS_RBD"/>
    <property type="match status" value="1"/>
</dbReference>
<comment type="function">
    <text evidence="13">Digests double-stranded RNA. Involved in the processing of primary rRNA transcript to yield the immediate precursors to the large and small rRNAs (23S and 16S). Processes some mRNAs, and tRNAs when they are encoded in the rRNA operon. Processes pre-crRNA and tracrRNA of type II CRISPR loci if present in the organism.</text>
</comment>
<dbReference type="GO" id="GO:0008033">
    <property type="term" value="P:tRNA processing"/>
    <property type="evidence" value="ECO:0007669"/>
    <property type="project" value="UniProtKB-KW"/>
</dbReference>
<keyword evidence="9 13" id="KW-0255">Endonuclease</keyword>
<sequence length="253" mass="28886">MIHSLEMLTKEIYSVNDFEDDWMMKEKVMKVLQIFNVEKAPDFPEYFEWALTHSSYANENGSISYERFEFLGDSIVGFTIAYKAFEMFKKMNEGELAKIKAIVGSEMVLSEVSKKIGLADLVLIGKSLNSAQLDELNSIYADVFESTTAAFFLNYGIDRTVELVSNLLSEKIYDAANKKIFFDYKTILQEYTQDHFSALPEYIMIEESGPSHKKKYTFEVKINDVVYGRGSGKSKKSAEQLAAQAAYERLKSI</sequence>
<keyword evidence="13" id="KW-0699">rRNA-binding</keyword>
<dbReference type="HAMAP" id="MF_00104">
    <property type="entry name" value="RNase_III"/>
    <property type="match status" value="1"/>
</dbReference>
<dbReference type="InterPro" id="IPR014720">
    <property type="entry name" value="dsRBD_dom"/>
</dbReference>
<evidence type="ECO:0000256" key="11">
    <source>
        <dbReference type="ARBA" id="ARBA00022842"/>
    </source>
</evidence>
<comment type="cofactor">
    <cofactor evidence="13">
        <name>Mg(2+)</name>
        <dbReference type="ChEBI" id="CHEBI:18420"/>
    </cofactor>
</comment>
<keyword evidence="10 13" id="KW-0378">Hydrolase</keyword>
<dbReference type="GO" id="GO:0046872">
    <property type="term" value="F:metal ion binding"/>
    <property type="evidence" value="ECO:0007669"/>
    <property type="project" value="UniProtKB-KW"/>
</dbReference>
<feature type="binding site" evidence="13">
    <location>
        <position position="142"/>
    </location>
    <ligand>
        <name>Mg(2+)</name>
        <dbReference type="ChEBI" id="CHEBI:18420"/>
    </ligand>
</feature>
<evidence type="ECO:0000256" key="13">
    <source>
        <dbReference type="HAMAP-Rule" id="MF_00104"/>
    </source>
</evidence>
<evidence type="ECO:0000256" key="5">
    <source>
        <dbReference type="ARBA" id="ARBA00022664"/>
    </source>
</evidence>
<evidence type="ECO:0000256" key="8">
    <source>
        <dbReference type="ARBA" id="ARBA00022723"/>
    </source>
</evidence>
<dbReference type="InterPro" id="IPR000999">
    <property type="entry name" value="RNase_III_dom"/>
</dbReference>
<dbReference type="CDD" id="cd00593">
    <property type="entry name" value="RIBOc"/>
    <property type="match status" value="1"/>
</dbReference>
<dbReference type="PANTHER" id="PTHR11207">
    <property type="entry name" value="RIBONUCLEASE III"/>
    <property type="match status" value="1"/>
</dbReference>
<dbReference type="SUPFAM" id="SSF54768">
    <property type="entry name" value="dsRNA-binding domain-like"/>
    <property type="match status" value="1"/>
</dbReference>
<keyword evidence="7 13" id="KW-0540">Nuclease</keyword>
<dbReference type="SMART" id="SM00535">
    <property type="entry name" value="RIBOc"/>
    <property type="match status" value="1"/>
</dbReference>
<dbReference type="Pfam" id="PF00035">
    <property type="entry name" value="dsrm"/>
    <property type="match status" value="1"/>
</dbReference>
<comment type="subcellular location">
    <subcellularLocation>
        <location evidence="13">Cytoplasm</location>
    </subcellularLocation>
</comment>
<evidence type="ECO:0000256" key="2">
    <source>
        <dbReference type="ARBA" id="ARBA00010183"/>
    </source>
</evidence>
<dbReference type="GO" id="GO:0006364">
    <property type="term" value="P:rRNA processing"/>
    <property type="evidence" value="ECO:0007669"/>
    <property type="project" value="UniProtKB-UniRule"/>
</dbReference>
<evidence type="ECO:0000256" key="10">
    <source>
        <dbReference type="ARBA" id="ARBA00022801"/>
    </source>
</evidence>
<feature type="domain" description="RNase III" evidence="15">
    <location>
        <begin position="45"/>
        <end position="156"/>
    </location>
</feature>
<dbReference type="GO" id="GO:0005737">
    <property type="term" value="C:cytoplasm"/>
    <property type="evidence" value="ECO:0007669"/>
    <property type="project" value="UniProtKB-SubCell"/>
</dbReference>
<evidence type="ECO:0000256" key="4">
    <source>
        <dbReference type="ARBA" id="ARBA00022552"/>
    </source>
</evidence>
<proteinExistence type="inferred from homology"/>
<evidence type="ECO:0000256" key="3">
    <source>
        <dbReference type="ARBA" id="ARBA00022490"/>
    </source>
</evidence>
<keyword evidence="6 13" id="KW-0819">tRNA processing</keyword>
<comment type="caution">
    <text evidence="16">The sequence shown here is derived from an EMBL/GenBank/DDBJ whole genome shotgun (WGS) entry which is preliminary data.</text>
</comment>
<evidence type="ECO:0000256" key="9">
    <source>
        <dbReference type="ARBA" id="ARBA00022759"/>
    </source>
</evidence>
<dbReference type="GO" id="GO:0003725">
    <property type="term" value="F:double-stranded RNA binding"/>
    <property type="evidence" value="ECO:0007669"/>
    <property type="project" value="TreeGrafter"/>
</dbReference>
<dbReference type="SUPFAM" id="SSF69065">
    <property type="entry name" value="RNase III domain-like"/>
    <property type="match status" value="1"/>
</dbReference>
<comment type="subunit">
    <text evidence="13">Homodimer.</text>
</comment>
<name>A0A7V3RDK4_9BACT</name>
<dbReference type="GO" id="GO:0010468">
    <property type="term" value="P:regulation of gene expression"/>
    <property type="evidence" value="ECO:0007669"/>
    <property type="project" value="TreeGrafter"/>
</dbReference>
<feature type="domain" description="DRBM" evidence="14">
    <location>
        <begin position="183"/>
        <end position="252"/>
    </location>
</feature>
<dbReference type="InterPro" id="IPR011907">
    <property type="entry name" value="RNase_III"/>
</dbReference>
<evidence type="ECO:0000256" key="1">
    <source>
        <dbReference type="ARBA" id="ARBA00000109"/>
    </source>
</evidence>
<keyword evidence="5 13" id="KW-0507">mRNA processing</keyword>
<dbReference type="CDD" id="cd10845">
    <property type="entry name" value="DSRM_RNAse_III_family"/>
    <property type="match status" value="1"/>
</dbReference>
<keyword evidence="3 13" id="KW-0963">Cytoplasm</keyword>
<evidence type="ECO:0000256" key="7">
    <source>
        <dbReference type="ARBA" id="ARBA00022722"/>
    </source>
</evidence>
<evidence type="ECO:0000259" key="15">
    <source>
        <dbReference type="PROSITE" id="PS50142"/>
    </source>
</evidence>
<dbReference type="NCBIfam" id="TIGR02191">
    <property type="entry name" value="RNaseIII"/>
    <property type="match status" value="1"/>
</dbReference>
<dbReference type="InterPro" id="IPR036389">
    <property type="entry name" value="RNase_III_sf"/>
</dbReference>
<feature type="active site" evidence="13">
    <location>
        <position position="145"/>
    </location>
</feature>
<dbReference type="EC" id="3.1.26.3" evidence="13"/>
<dbReference type="EMBL" id="DTPE01000053">
    <property type="protein sequence ID" value="HGE74728.1"/>
    <property type="molecule type" value="Genomic_DNA"/>
</dbReference>
<dbReference type="Gene3D" id="1.10.1520.10">
    <property type="entry name" value="Ribonuclease III domain"/>
    <property type="match status" value="1"/>
</dbReference>
<dbReference type="PROSITE" id="PS00517">
    <property type="entry name" value="RNASE_3_1"/>
    <property type="match status" value="1"/>
</dbReference>
<evidence type="ECO:0000256" key="6">
    <source>
        <dbReference type="ARBA" id="ARBA00022694"/>
    </source>
</evidence>
<dbReference type="PROSITE" id="PS50142">
    <property type="entry name" value="RNASE_3_2"/>
    <property type="match status" value="1"/>
</dbReference>
<keyword evidence="11 13" id="KW-0460">Magnesium</keyword>
<feature type="binding site" evidence="13">
    <location>
        <position position="145"/>
    </location>
    <ligand>
        <name>Mg(2+)</name>
        <dbReference type="ChEBI" id="CHEBI:18420"/>
    </ligand>
</feature>
<keyword evidence="12 13" id="KW-0694">RNA-binding</keyword>
<protein>
    <recommendedName>
        <fullName evidence="13">Ribonuclease 3</fullName>
        <ecNumber evidence="13">3.1.26.3</ecNumber>
    </recommendedName>
    <alternativeName>
        <fullName evidence="13">Ribonuclease III</fullName>
        <shortName evidence="13">RNase III</shortName>
    </alternativeName>
</protein>
<dbReference type="GO" id="GO:0019843">
    <property type="term" value="F:rRNA binding"/>
    <property type="evidence" value="ECO:0007669"/>
    <property type="project" value="UniProtKB-KW"/>
</dbReference>
<reference evidence="16" key="1">
    <citation type="journal article" date="2020" name="mSystems">
        <title>Genome- and Community-Level Interaction Insights into Carbon Utilization and Element Cycling Functions of Hydrothermarchaeota in Hydrothermal Sediment.</title>
        <authorList>
            <person name="Zhou Z."/>
            <person name="Liu Y."/>
            <person name="Xu W."/>
            <person name="Pan J."/>
            <person name="Luo Z.H."/>
            <person name="Li M."/>
        </authorList>
    </citation>
    <scope>NUCLEOTIDE SEQUENCE [LARGE SCALE GENOMIC DNA]</scope>
    <source>
        <strain evidence="16">SpSt-966</strain>
    </source>
</reference>
<accession>A0A7V3RDK4</accession>
<dbReference type="FunFam" id="3.30.160.20:FF:000003">
    <property type="entry name" value="Ribonuclease 3"/>
    <property type="match status" value="1"/>
</dbReference>
<dbReference type="GO" id="GO:0004525">
    <property type="term" value="F:ribonuclease III activity"/>
    <property type="evidence" value="ECO:0007669"/>
    <property type="project" value="UniProtKB-UniRule"/>
</dbReference>
<organism evidence="16">
    <name type="scientific">Mesoaciditoga lauensis</name>
    <dbReference type="NCBI Taxonomy" id="1495039"/>
    <lineage>
        <taxon>Bacteria</taxon>
        <taxon>Thermotogati</taxon>
        <taxon>Thermotogota</taxon>
        <taxon>Thermotogae</taxon>
        <taxon>Mesoaciditogales</taxon>
        <taxon>Mesoaciditogaceae</taxon>
        <taxon>Mesoaciditoga</taxon>
    </lineage>
</organism>
<dbReference type="PANTHER" id="PTHR11207:SF0">
    <property type="entry name" value="RIBONUCLEASE 3"/>
    <property type="match status" value="1"/>
</dbReference>
<keyword evidence="8 13" id="KW-0479">Metal-binding</keyword>
<comment type="catalytic activity">
    <reaction evidence="1 13">
        <text>Endonucleolytic cleavage to 5'-phosphomonoester.</text>
        <dbReference type="EC" id="3.1.26.3"/>
    </reaction>
</comment>
<gene>
    <name evidence="13 16" type="primary">rnc</name>
    <name evidence="16" type="ORF">ENX73_01200</name>
</gene>
<dbReference type="SMART" id="SM00358">
    <property type="entry name" value="DSRM"/>
    <property type="match status" value="1"/>
</dbReference>
<dbReference type="Pfam" id="PF14622">
    <property type="entry name" value="Ribonucleas_3_3"/>
    <property type="match status" value="1"/>
</dbReference>
<dbReference type="GO" id="GO:0006397">
    <property type="term" value="P:mRNA processing"/>
    <property type="evidence" value="ECO:0007669"/>
    <property type="project" value="UniProtKB-UniRule"/>
</dbReference>
<evidence type="ECO:0000313" key="16">
    <source>
        <dbReference type="EMBL" id="HGE74728.1"/>
    </source>
</evidence>
<keyword evidence="4 13" id="KW-0698">rRNA processing</keyword>